<evidence type="ECO:0000313" key="3">
    <source>
        <dbReference type="Proteomes" id="UP000251835"/>
    </source>
</evidence>
<dbReference type="Gene3D" id="3.40.1420.30">
    <property type="match status" value="1"/>
</dbReference>
<sequence>MKDLKISSILLLGLMIFSVFGCEKEEIIKENELPSSIKSYLDTHFTSCNTTKIIKDEESNELSYDITLDCGVNIEFNGNNQVIDIDGTSQLPNSVIPSNILDYTSTNYSNDFIIGWELEGNNQRVEMNTNVVLEFDSNGDFLRIVD</sequence>
<dbReference type="AlphaFoldDB" id="A0A7L4UMI4"/>
<name>A0A7L4UMI4_BALHA</name>
<organism evidence="2 3">
    <name type="scientific">Balneicella halophila</name>
    <dbReference type="NCBI Taxonomy" id="1537566"/>
    <lineage>
        <taxon>Bacteria</taxon>
        <taxon>Pseudomonadati</taxon>
        <taxon>Bacteroidota</taxon>
        <taxon>Bacteroidia</taxon>
        <taxon>Bacteroidales</taxon>
        <taxon>Balneicellaceae</taxon>
        <taxon>Balneicella</taxon>
    </lineage>
</organism>
<dbReference type="OrthoDB" id="710080at2"/>
<evidence type="ECO:0000313" key="2">
    <source>
        <dbReference type="EMBL" id="PVX49295.1"/>
    </source>
</evidence>
<dbReference type="EMBL" id="QENZ01000007">
    <property type="protein sequence ID" value="PVX49295.1"/>
    <property type="molecule type" value="Genomic_DNA"/>
</dbReference>
<comment type="caution">
    <text evidence="2">The sequence shown here is derived from an EMBL/GenBank/DDBJ whole genome shotgun (WGS) entry which is preliminary data.</text>
</comment>
<proteinExistence type="predicted"/>
<feature type="domain" description="Putative beta-lactamase-inhibitor-like PepSY-like" evidence="1">
    <location>
        <begin position="63"/>
        <end position="142"/>
    </location>
</feature>
<dbReference type="SUPFAM" id="SSF160574">
    <property type="entry name" value="BT0923-like"/>
    <property type="match status" value="1"/>
</dbReference>
<accession>A0A7L4UMI4</accession>
<dbReference type="RefSeq" id="WP_116497042.1">
    <property type="nucleotide sequence ID" value="NZ_QENZ01000007.1"/>
</dbReference>
<keyword evidence="3" id="KW-1185">Reference proteome</keyword>
<dbReference type="Pfam" id="PF11396">
    <property type="entry name" value="PepSY_like"/>
    <property type="match status" value="1"/>
</dbReference>
<reference evidence="2 3" key="1">
    <citation type="submission" date="2018-05" db="EMBL/GenBank/DDBJ databases">
        <title>Genomic Encyclopedia of Type Strains, Phase IV (KMG-IV): sequencing the most valuable type-strain genomes for metagenomic binning, comparative biology and taxonomic classification.</title>
        <authorList>
            <person name="Goeker M."/>
        </authorList>
    </citation>
    <scope>NUCLEOTIDE SEQUENCE [LARGE SCALE GENOMIC DNA]</scope>
    <source>
        <strain evidence="2 3">DSM 28579</strain>
    </source>
</reference>
<dbReference type="Proteomes" id="UP000251835">
    <property type="component" value="Unassembled WGS sequence"/>
</dbReference>
<dbReference type="PROSITE" id="PS51257">
    <property type="entry name" value="PROKAR_LIPOPROTEIN"/>
    <property type="match status" value="1"/>
</dbReference>
<evidence type="ECO:0000259" key="1">
    <source>
        <dbReference type="Pfam" id="PF11396"/>
    </source>
</evidence>
<gene>
    <name evidence="2" type="ORF">C7377_1841</name>
</gene>
<dbReference type="InterPro" id="IPR021533">
    <property type="entry name" value="PepSY-like"/>
</dbReference>
<protein>
    <submittedName>
        <fullName evidence="2">Putative PepSY-like beta-lactamase-inhibitor</fullName>
    </submittedName>
</protein>